<feature type="compositionally biased region" description="Basic and acidic residues" evidence="2">
    <location>
        <begin position="36"/>
        <end position="48"/>
    </location>
</feature>
<evidence type="ECO:0000256" key="2">
    <source>
        <dbReference type="SAM" id="MobiDB-lite"/>
    </source>
</evidence>
<dbReference type="EMBL" id="CP001017">
    <property type="protein sequence ID" value="ACB97375.1"/>
    <property type="molecule type" value="Genomic_DNA"/>
</dbReference>
<gene>
    <name evidence="3" type="ordered locus">Bind_3846</name>
</gene>
<keyword evidence="3" id="KW-0614">Plasmid</keyword>
<dbReference type="KEGG" id="bid:Bind_3846"/>
<sequence>MPQSSLEQIQAEIAAIEERIDNLRLVEEILAELEGKASRKPVHRESRKIAVKSQKPRKTKASLLSARPSEPQGREGSTPNAVLALLEAEGPLARAEIEQAIRADRDLSKQTISVALQRLKGAGKVHLDGGKWSLRA</sequence>
<keyword evidence="1" id="KW-0175">Coiled coil</keyword>
<name>B2ILH5_BEII9</name>
<proteinExistence type="predicted"/>
<evidence type="ECO:0000313" key="3">
    <source>
        <dbReference type="EMBL" id="ACB97375.1"/>
    </source>
</evidence>
<evidence type="ECO:0000256" key="1">
    <source>
        <dbReference type="SAM" id="Coils"/>
    </source>
</evidence>
<geneLocation type="plasmid" evidence="3 4">
    <name>pBIND01</name>
</geneLocation>
<protein>
    <submittedName>
        <fullName evidence="3">Uncharacterized protein</fullName>
    </submittedName>
</protein>
<dbReference type="AlphaFoldDB" id="B2ILH5"/>
<keyword evidence="4" id="KW-1185">Reference proteome</keyword>
<dbReference type="RefSeq" id="WP_012382988.1">
    <property type="nucleotide sequence ID" value="NC_010580.1"/>
</dbReference>
<organism evidence="3 4">
    <name type="scientific">Beijerinckia indica subsp. indica (strain ATCC 9039 / DSM 1715 / NCIMB 8712)</name>
    <dbReference type="NCBI Taxonomy" id="395963"/>
    <lineage>
        <taxon>Bacteria</taxon>
        <taxon>Pseudomonadati</taxon>
        <taxon>Pseudomonadota</taxon>
        <taxon>Alphaproteobacteria</taxon>
        <taxon>Hyphomicrobiales</taxon>
        <taxon>Beijerinckiaceae</taxon>
        <taxon>Beijerinckia</taxon>
    </lineage>
</organism>
<feature type="region of interest" description="Disordered" evidence="2">
    <location>
        <begin position="36"/>
        <end position="79"/>
    </location>
</feature>
<feature type="compositionally biased region" description="Basic residues" evidence="2">
    <location>
        <begin position="49"/>
        <end position="60"/>
    </location>
</feature>
<evidence type="ECO:0000313" key="4">
    <source>
        <dbReference type="Proteomes" id="UP000001695"/>
    </source>
</evidence>
<dbReference type="OrthoDB" id="9838482at2"/>
<dbReference type="Proteomes" id="UP000001695">
    <property type="component" value="Plasmid pBIND01"/>
</dbReference>
<reference evidence="3 4" key="1">
    <citation type="submission" date="2008-03" db="EMBL/GenBank/DDBJ databases">
        <title>Complete sequence of plasmid1 of Beijerinckia indica subsp. indica ATCC 9039.</title>
        <authorList>
            <consortium name="US DOE Joint Genome Institute"/>
            <person name="Copeland A."/>
            <person name="Lucas S."/>
            <person name="Lapidus A."/>
            <person name="Glavina del Rio T."/>
            <person name="Dalin E."/>
            <person name="Tice H."/>
            <person name="Bruce D."/>
            <person name="Goodwin L."/>
            <person name="Pitluck S."/>
            <person name="LaButti K."/>
            <person name="Schmutz J."/>
            <person name="Larimer F."/>
            <person name="Land M."/>
            <person name="Hauser L."/>
            <person name="Kyrpides N."/>
            <person name="Mikhailova N."/>
            <person name="Dunfield P.F."/>
            <person name="Dedysh S.N."/>
            <person name="Liesack W."/>
            <person name="Saw J.H."/>
            <person name="Alam M."/>
            <person name="Chen Y."/>
            <person name="Murrell J.C."/>
            <person name="Richardson P."/>
        </authorList>
    </citation>
    <scope>NUCLEOTIDE SEQUENCE [LARGE SCALE GENOMIC DNA]</scope>
    <source>
        <strain evidence="4">ATCC 9039 / DSM 1715 / NCIMB 8712</strain>
        <plasmid evidence="3 4">pBIND01</plasmid>
    </source>
</reference>
<accession>B2ILH5</accession>
<feature type="coiled-coil region" evidence="1">
    <location>
        <begin position="6"/>
        <end position="36"/>
    </location>
</feature>
<dbReference type="HOGENOM" id="CLU_1902586_0_0_5"/>